<dbReference type="EMBL" id="MEUV01000001">
    <property type="protein sequence ID" value="OGC46517.1"/>
    <property type="molecule type" value="Genomic_DNA"/>
</dbReference>
<sequence>MKPLNILCTNSYGIRRGNRIRRYYVQIEFENSVTEDFTKRFLQTLETKSGTAGCEYKGQEYLYFLKVRVKGYYLLPNGKKLLLSLAPLTEDKYDKYCLTLQIKDVLSFIDTESNLSQ</sequence>
<gene>
    <name evidence="1" type="ORF">A2V49_00510</name>
</gene>
<dbReference type="Proteomes" id="UP000178615">
    <property type="component" value="Unassembled WGS sequence"/>
</dbReference>
<proteinExistence type="predicted"/>
<comment type="caution">
    <text evidence="1">The sequence shown here is derived from an EMBL/GenBank/DDBJ whole genome shotgun (WGS) entry which is preliminary data.</text>
</comment>
<name>A0A1F4UNH4_UNCKA</name>
<dbReference type="AlphaFoldDB" id="A0A1F4UNH4"/>
<evidence type="ECO:0000313" key="1">
    <source>
        <dbReference type="EMBL" id="OGC46517.1"/>
    </source>
</evidence>
<accession>A0A1F4UNH4</accession>
<evidence type="ECO:0000313" key="2">
    <source>
        <dbReference type="Proteomes" id="UP000178615"/>
    </source>
</evidence>
<reference evidence="1 2" key="1">
    <citation type="journal article" date="2016" name="Nat. Commun.">
        <title>Thousands of microbial genomes shed light on interconnected biogeochemical processes in an aquifer system.</title>
        <authorList>
            <person name="Anantharaman K."/>
            <person name="Brown C.T."/>
            <person name="Hug L.A."/>
            <person name="Sharon I."/>
            <person name="Castelle C.J."/>
            <person name="Probst A.J."/>
            <person name="Thomas B.C."/>
            <person name="Singh A."/>
            <person name="Wilkins M.J."/>
            <person name="Karaoz U."/>
            <person name="Brodie E.L."/>
            <person name="Williams K.H."/>
            <person name="Hubbard S.S."/>
            <person name="Banfield J.F."/>
        </authorList>
    </citation>
    <scope>NUCLEOTIDE SEQUENCE [LARGE SCALE GENOMIC DNA]</scope>
</reference>
<organism evidence="1 2">
    <name type="scientific">candidate division WWE3 bacterium RBG_19FT_COMBO_34_6</name>
    <dbReference type="NCBI Taxonomy" id="1802612"/>
    <lineage>
        <taxon>Bacteria</taxon>
        <taxon>Katanobacteria</taxon>
    </lineage>
</organism>
<protein>
    <submittedName>
        <fullName evidence="1">Uncharacterized protein</fullName>
    </submittedName>
</protein>